<organism evidence="1 2">
    <name type="scientific">Ornithinibacter aureus</name>
    <dbReference type="NCBI Taxonomy" id="622664"/>
    <lineage>
        <taxon>Bacteria</taxon>
        <taxon>Bacillati</taxon>
        <taxon>Actinomycetota</taxon>
        <taxon>Actinomycetes</taxon>
        <taxon>Micrococcales</taxon>
        <taxon>Intrasporangiaceae</taxon>
        <taxon>Ornithinibacter</taxon>
    </lineage>
</organism>
<gene>
    <name evidence="1" type="ORF">GCM10023153_20880</name>
</gene>
<dbReference type="Proteomes" id="UP001500390">
    <property type="component" value="Unassembled WGS sequence"/>
</dbReference>
<comment type="caution">
    <text evidence="1">The sequence shown here is derived from an EMBL/GenBank/DDBJ whole genome shotgun (WGS) entry which is preliminary data.</text>
</comment>
<name>A0ABP8JWT6_9MICO</name>
<keyword evidence="2" id="KW-1185">Reference proteome</keyword>
<dbReference type="RefSeq" id="WP_159902343.1">
    <property type="nucleotide sequence ID" value="NZ_BAABFX010000028.1"/>
</dbReference>
<evidence type="ECO:0000313" key="2">
    <source>
        <dbReference type="Proteomes" id="UP001500390"/>
    </source>
</evidence>
<protein>
    <submittedName>
        <fullName evidence="1">Uncharacterized protein</fullName>
    </submittedName>
</protein>
<reference evidence="2" key="1">
    <citation type="journal article" date="2019" name="Int. J. Syst. Evol. Microbiol.">
        <title>The Global Catalogue of Microorganisms (GCM) 10K type strain sequencing project: providing services to taxonomists for standard genome sequencing and annotation.</title>
        <authorList>
            <consortium name="The Broad Institute Genomics Platform"/>
            <consortium name="The Broad Institute Genome Sequencing Center for Infectious Disease"/>
            <person name="Wu L."/>
            <person name="Ma J."/>
        </authorList>
    </citation>
    <scope>NUCLEOTIDE SEQUENCE [LARGE SCALE GENOMIC DNA]</scope>
    <source>
        <strain evidence="2">JCM 17738</strain>
    </source>
</reference>
<evidence type="ECO:0000313" key="1">
    <source>
        <dbReference type="EMBL" id="GAA4397205.1"/>
    </source>
</evidence>
<proteinExistence type="predicted"/>
<dbReference type="EMBL" id="BAABFX010000028">
    <property type="protein sequence ID" value="GAA4397205.1"/>
    <property type="molecule type" value="Genomic_DNA"/>
</dbReference>
<accession>A0ABP8JWT6</accession>
<sequence>MTDELTLGDLELDDAETFNEESGSDFVDDGLEDTAWEALQDWQPAATFDVLYLVAVLEPQGSPSRLELQTFAYLGCLMSVYKGEPASEWGYAFSAVPPTLPFSPAIEAALSDLVASARLLRTRSEDADEGTNCYRLTAQGRGDLAFLSGLEAFAPRVDFLRAAGKTALFTSPPAVVNSLAYEPQLAQALRLDNPRLLLTQVSSEPLYREFSALVQVLGSEHEELIVPASLYVRYLQQRAQDGVSRALDEADEQ</sequence>